<dbReference type="InterPro" id="IPR051396">
    <property type="entry name" value="Bact_Antivir_Def_Nuclease"/>
</dbReference>
<organism evidence="3 4">
    <name type="scientific">Candidatus Berkelbacteria bacterium Athens1014_28</name>
    <dbReference type="NCBI Taxonomy" id="2017145"/>
    <lineage>
        <taxon>Bacteria</taxon>
        <taxon>Candidatus Berkelbacteria</taxon>
    </lineage>
</organism>
<dbReference type="Proteomes" id="UP000316495">
    <property type="component" value="Unassembled WGS sequence"/>
</dbReference>
<dbReference type="SUPFAM" id="SSF52540">
    <property type="entry name" value="P-loop containing nucleoside triphosphate hydrolases"/>
    <property type="match status" value="1"/>
</dbReference>
<feature type="domain" description="Endonuclease GajA/Old nuclease/RecF-like AAA" evidence="1">
    <location>
        <begin position="1"/>
        <end position="102"/>
    </location>
</feature>
<keyword evidence="3" id="KW-0540">Nuclease</keyword>
<sequence>MKIKTLTIHNFRSVKERSFDLIDYSLLVGANDSGKSNIIDAIRIFYDDLKFSDEKDWPKFTTDDNEGWIEAKFLLSDEEFNNLKDEYKQEDGGKKFFIVRKYLKHPTKIQSGSSNVYGYEQGKLSDNFFYGWKNVAKGKLGDILYIPAVSQVTDYTKLSGPSYLRNILDFICKKIISSSDSFSNLNKTFDEFTKKFKQEETKEGLSLEGFEQDINNDISDRKVKINLGIRPLDVADITKNLIEPYIKDEILGDHKLPIESFGEGLQRRLVYTLIKLSTKYKEKKSVKDKKEFFSDFLLILFEEPEAFLHSSQQEILNQSLGDLSNEESQQVLISTHSVHFVSRNIDNLPSILKLYKQNGKTMIFQITYSELKNILISNKDLKRILEVTIEDKDLDLEAIRYSLWLDPDRCCAFFADFVLICEGASEKILIEYLVKNEDIELLNKEIYILNAMGKENIHRYMNLFKELGIKHAVLFDGDQDKDNQGRHQKINEFLQNNKNEYTTKIDYFENNLEISLDIPEENRPDKKPLNVMWYYKNNKIQDNKLNDFKNKIKNLLPN</sequence>
<dbReference type="CDD" id="cd01026">
    <property type="entry name" value="TOPRIM_OLD"/>
    <property type="match status" value="1"/>
</dbReference>
<dbReference type="InterPro" id="IPR027417">
    <property type="entry name" value="P-loop_NTPase"/>
</dbReference>
<evidence type="ECO:0000259" key="2">
    <source>
        <dbReference type="Pfam" id="PF20469"/>
    </source>
</evidence>
<dbReference type="InterPro" id="IPR034139">
    <property type="entry name" value="TOPRIM_OLD"/>
</dbReference>
<name>A0A554LN50_9BACT</name>
<dbReference type="Pfam" id="PF13175">
    <property type="entry name" value="AAA_15"/>
    <property type="match status" value="2"/>
</dbReference>
<evidence type="ECO:0000313" key="3">
    <source>
        <dbReference type="EMBL" id="TSC94287.1"/>
    </source>
</evidence>
<comment type="caution">
    <text evidence="3">The sequence shown here is derived from an EMBL/GenBank/DDBJ whole genome shotgun (WGS) entry which is preliminary data.</text>
</comment>
<protein>
    <submittedName>
        <fullName evidence="3">ATP-dependent endonuclease</fullName>
    </submittedName>
</protein>
<dbReference type="Pfam" id="PF20469">
    <property type="entry name" value="OLD-like_TOPRIM"/>
    <property type="match status" value="1"/>
</dbReference>
<dbReference type="GO" id="GO:0004519">
    <property type="term" value="F:endonuclease activity"/>
    <property type="evidence" value="ECO:0007669"/>
    <property type="project" value="UniProtKB-KW"/>
</dbReference>
<gene>
    <name evidence="3" type="ORF">Athens101428_330</name>
</gene>
<evidence type="ECO:0000313" key="4">
    <source>
        <dbReference type="Proteomes" id="UP000316495"/>
    </source>
</evidence>
<dbReference type="PANTHER" id="PTHR43581:SF4">
    <property type="entry name" value="ATP_GTP PHOSPHATASE"/>
    <property type="match status" value="1"/>
</dbReference>
<proteinExistence type="predicted"/>
<accession>A0A554LN50</accession>
<evidence type="ECO:0000259" key="1">
    <source>
        <dbReference type="Pfam" id="PF13175"/>
    </source>
</evidence>
<dbReference type="Gene3D" id="3.40.50.300">
    <property type="entry name" value="P-loop containing nucleotide triphosphate hydrolases"/>
    <property type="match status" value="1"/>
</dbReference>
<reference evidence="3 4" key="1">
    <citation type="submission" date="2017-07" db="EMBL/GenBank/DDBJ databases">
        <title>Mechanisms for carbon and nitrogen cycling indicate functional differentiation within the Candidate Phyla Radiation.</title>
        <authorList>
            <person name="Danczak R.E."/>
            <person name="Johnston M.D."/>
            <person name="Kenah C."/>
            <person name="Slattery M."/>
            <person name="Wrighton K.C."/>
            <person name="Wilkins M.J."/>
        </authorList>
    </citation>
    <scope>NUCLEOTIDE SEQUENCE [LARGE SCALE GENOMIC DNA]</scope>
    <source>
        <strain evidence="3">Athens1014_28</strain>
    </source>
</reference>
<keyword evidence="3" id="KW-0255">Endonuclease</keyword>
<feature type="domain" description="Endonuclease GajA/Old nuclease/RecF-like AAA" evidence="1">
    <location>
        <begin position="107"/>
        <end position="341"/>
    </location>
</feature>
<dbReference type="EMBL" id="VMGN01000016">
    <property type="protein sequence ID" value="TSC94287.1"/>
    <property type="molecule type" value="Genomic_DNA"/>
</dbReference>
<dbReference type="InterPro" id="IPR041685">
    <property type="entry name" value="AAA_GajA/Old/RecF-like"/>
</dbReference>
<dbReference type="AlphaFoldDB" id="A0A554LN50"/>
<feature type="domain" description="OLD protein-like TOPRIM" evidence="2">
    <location>
        <begin position="413"/>
        <end position="478"/>
    </location>
</feature>
<dbReference type="PANTHER" id="PTHR43581">
    <property type="entry name" value="ATP/GTP PHOSPHATASE"/>
    <property type="match status" value="1"/>
</dbReference>
<keyword evidence="3" id="KW-0378">Hydrolase</keyword>